<dbReference type="OrthoDB" id="269227at2759"/>
<evidence type="ECO:0000256" key="7">
    <source>
        <dbReference type="ARBA" id="ARBA00022884"/>
    </source>
</evidence>
<keyword evidence="6 9" id="KW-0274">FAD</keyword>
<dbReference type="InterPro" id="IPR012132">
    <property type="entry name" value="GMC_OxRdtase"/>
</dbReference>
<evidence type="ECO:0000313" key="14">
    <source>
        <dbReference type="Proteomes" id="UP000267027"/>
    </source>
</evidence>
<keyword evidence="8" id="KW-0648">Protein biosynthesis</keyword>
<feature type="domain" description="Glucose-methanol-choline oxidoreductase N-terminal" evidence="12">
    <location>
        <begin position="293"/>
        <end position="307"/>
    </location>
</feature>
<reference evidence="13 14" key="2">
    <citation type="submission" date="2018-11" db="EMBL/GenBank/DDBJ databases">
        <authorList>
            <consortium name="Pathogen Informatics"/>
        </authorList>
    </citation>
    <scope>NUCLEOTIDE SEQUENCE [LARGE SCALE GENOMIC DNA]</scope>
    <source>
        <strain evidence="13 14">Costa Rica</strain>
    </source>
</reference>
<dbReference type="Pfam" id="PF05091">
    <property type="entry name" value="eIF-3_zeta"/>
    <property type="match status" value="2"/>
</dbReference>
<dbReference type="InterPro" id="IPR007783">
    <property type="entry name" value="eIF3d"/>
</dbReference>
<evidence type="ECO:0000256" key="8">
    <source>
        <dbReference type="ARBA" id="ARBA00022917"/>
    </source>
</evidence>
<proteinExistence type="inferred from homology"/>
<dbReference type="SUPFAM" id="SSF51905">
    <property type="entry name" value="FAD/NAD(P)-binding domain"/>
    <property type="match status" value="1"/>
</dbReference>
<name>A0A0R3PMQ9_ANGCS</name>
<dbReference type="Pfam" id="PF05199">
    <property type="entry name" value="GMC_oxred_C"/>
    <property type="match status" value="1"/>
</dbReference>
<gene>
    <name evidence="13" type="ORF">ACOC_LOCUS6219</name>
</gene>
<evidence type="ECO:0000259" key="11">
    <source>
        <dbReference type="PROSITE" id="PS00623"/>
    </source>
</evidence>
<dbReference type="InterPro" id="IPR007867">
    <property type="entry name" value="GMC_OxRtase_C"/>
</dbReference>
<dbReference type="AlphaFoldDB" id="A0A0R3PMQ9"/>
<dbReference type="InterPro" id="IPR036188">
    <property type="entry name" value="FAD/NAD-bd_sf"/>
</dbReference>
<evidence type="ECO:0000313" key="15">
    <source>
        <dbReference type="WBParaSite" id="ACOC_0000621801-mRNA-1"/>
    </source>
</evidence>
<evidence type="ECO:0000256" key="6">
    <source>
        <dbReference type="ARBA" id="ARBA00022827"/>
    </source>
</evidence>
<feature type="compositionally biased region" description="Basic and acidic residues" evidence="10">
    <location>
        <begin position="1045"/>
        <end position="1056"/>
    </location>
</feature>
<reference evidence="15" key="1">
    <citation type="submission" date="2016-04" db="UniProtKB">
        <authorList>
            <consortium name="WormBaseParasite"/>
        </authorList>
    </citation>
    <scope>IDENTIFICATION</scope>
</reference>
<dbReference type="Pfam" id="PF00732">
    <property type="entry name" value="GMC_oxred_N"/>
    <property type="match status" value="1"/>
</dbReference>
<dbReference type="GO" id="GO:0016614">
    <property type="term" value="F:oxidoreductase activity, acting on CH-OH group of donors"/>
    <property type="evidence" value="ECO:0007669"/>
    <property type="project" value="InterPro"/>
</dbReference>
<sequence length="1056" mass="118806">MFPAKAFSERMAIIRGPLDVMISRNVSRIWKVLRNVRSLHQSHINLEQWRKSYSVGYIKPELGDKKPTHIVVGAGSAGCVVAARLSENPENRVLLIEAGPQDYWWDWRIHMPAALMHNLCHDRYNWFYHTVAQKNVADRVFYWPRGRVWGGSSSLNAMVYVRGHPLDYDRWESEGAKGWNYENCLPYFKKAETYNCSKGPSDPYRGYNGPLHVTRGSAEHPLHQAFLEAGRQHPIGSSEDMNGYKQEGLARMDMTIYKGKRWSTSSAYLRPALSRPNLHTSSGITCTRVLFDGAINSPQLLMLSGVGPANHVRAHDIPLVVDLPGVGQNLTDHLEIYVQQKCTKPITLYNKSSWKFPHNMIKIGLEWFATQKGLGASSHLETGGFARSSPERAHPDIQFHFLPSTVHNDGRSVGNCHAYQVHVGTMRTKSKGCIKLASKDPRRYPIIDPNYLDHEDDWKEFRKCIRLSREIFAQKAFDPYRGEELAPGKEVESDAQIDNFVRAMSASAYHPCCSCKMGSKNDPMAVVDPETLSVYGTENLKVIDASVMPSIVSGNLNASVIMMAERASDLLQGKKLPPTKVPADRIGRVADWIGVDRFFYRRGNERYNERMYGSAANAGSQFDYVHGMDENNFQLVDSSKPVQRNPQRNFRARQLQFKKLLQKEQERRDQAMQGQNLKMKRSIAKCGNVGDRLPSVQVRPEWQVIEEMDFPRLLKLSLPGVGNGEDIGKHLYGTLHYYDKTIDRVSVRTPITLQRCGGNFYNITTTEDPVIEELAQQGVGNVFATDIILATLMTAPRSVYSWDIVAHRVGDKLFLDKRDTGGISNPVDALTVSETSGDPPSFEGAGINNAKDLATEALFINQNFRRQVLKRNEQPYIMANPRAPFEEEGGESGCGYRYRKWNLGKNASGKPIEVVCRTEHDGVMVGPSGDIQFLTIKAFNEWDSSQSGGALLANSDAIKFGYVSRMSVRNSAQHVILGTQQLRPVEFAQNISMNLDNGWGILRCVIDSCMRQPQGKYLLMKDPQSPVIRLYSLPEGTFESDQDSNEDHGGESDEDN</sequence>
<dbReference type="STRING" id="334426.A0A0R3PMQ9"/>
<evidence type="ECO:0000256" key="4">
    <source>
        <dbReference type="ARBA" id="ARBA00022540"/>
    </source>
</evidence>
<dbReference type="Gene3D" id="3.50.50.60">
    <property type="entry name" value="FAD/NAD(P)-binding domain"/>
    <property type="match status" value="2"/>
</dbReference>
<organism evidence="15">
    <name type="scientific">Angiostrongylus costaricensis</name>
    <name type="common">Nematode worm</name>
    <dbReference type="NCBI Taxonomy" id="334426"/>
    <lineage>
        <taxon>Eukaryota</taxon>
        <taxon>Metazoa</taxon>
        <taxon>Ecdysozoa</taxon>
        <taxon>Nematoda</taxon>
        <taxon>Chromadorea</taxon>
        <taxon>Rhabditida</taxon>
        <taxon>Rhabditina</taxon>
        <taxon>Rhabditomorpha</taxon>
        <taxon>Strongyloidea</taxon>
        <taxon>Metastrongylidae</taxon>
        <taxon>Angiostrongylus</taxon>
    </lineage>
</organism>
<dbReference type="InterPro" id="IPR000172">
    <property type="entry name" value="GMC_OxRdtase_N"/>
</dbReference>
<evidence type="ECO:0000256" key="9">
    <source>
        <dbReference type="RuleBase" id="RU003968"/>
    </source>
</evidence>
<dbReference type="SUPFAM" id="SSF54373">
    <property type="entry name" value="FAD-linked reductases, C-terminal domain"/>
    <property type="match status" value="1"/>
</dbReference>
<keyword evidence="14" id="KW-1185">Reference proteome</keyword>
<dbReference type="OMA" id="WFATQKG"/>
<keyword evidence="5 9" id="KW-0285">Flavoprotein</keyword>
<dbReference type="WBParaSite" id="ACOC_0000621801-mRNA-1">
    <property type="protein sequence ID" value="ACOC_0000621801-mRNA-1"/>
    <property type="gene ID" value="ACOC_0000621801"/>
</dbReference>
<keyword evidence="4" id="KW-0396">Initiation factor</keyword>
<accession>A0A0R3PMQ9</accession>
<dbReference type="GO" id="GO:0003723">
    <property type="term" value="F:RNA binding"/>
    <property type="evidence" value="ECO:0007669"/>
    <property type="project" value="UniProtKB-KW"/>
</dbReference>
<evidence type="ECO:0000256" key="10">
    <source>
        <dbReference type="SAM" id="MobiDB-lite"/>
    </source>
</evidence>
<feature type="domain" description="Glucose-methanol-choline oxidoreductase N-terminal" evidence="11">
    <location>
        <begin position="146"/>
        <end position="169"/>
    </location>
</feature>
<evidence type="ECO:0000256" key="1">
    <source>
        <dbReference type="ARBA" id="ARBA00001974"/>
    </source>
</evidence>
<dbReference type="PANTHER" id="PTHR11552">
    <property type="entry name" value="GLUCOSE-METHANOL-CHOLINE GMC OXIDOREDUCTASE"/>
    <property type="match status" value="1"/>
</dbReference>
<evidence type="ECO:0000313" key="13">
    <source>
        <dbReference type="EMBL" id="VDM57804.1"/>
    </source>
</evidence>
<dbReference type="PANTHER" id="PTHR11552:SF147">
    <property type="entry name" value="CHOLINE DEHYDROGENASE, MITOCHONDRIAL"/>
    <property type="match status" value="1"/>
</dbReference>
<feature type="region of interest" description="Disordered" evidence="10">
    <location>
        <begin position="1033"/>
        <end position="1056"/>
    </location>
</feature>
<dbReference type="GO" id="GO:0050660">
    <property type="term" value="F:flavin adenine dinucleotide binding"/>
    <property type="evidence" value="ECO:0007669"/>
    <property type="project" value="InterPro"/>
</dbReference>
<keyword evidence="7" id="KW-0694">RNA-binding</keyword>
<evidence type="ECO:0000259" key="12">
    <source>
        <dbReference type="PROSITE" id="PS00624"/>
    </source>
</evidence>
<dbReference type="GO" id="GO:0005852">
    <property type="term" value="C:eukaryotic translation initiation factor 3 complex"/>
    <property type="evidence" value="ECO:0007669"/>
    <property type="project" value="InterPro"/>
</dbReference>
<dbReference type="GO" id="GO:0003743">
    <property type="term" value="F:translation initiation factor activity"/>
    <property type="evidence" value="ECO:0007669"/>
    <property type="project" value="UniProtKB-KW"/>
</dbReference>
<dbReference type="Gene3D" id="3.30.410.40">
    <property type="match status" value="2"/>
</dbReference>
<protein>
    <submittedName>
        <fullName evidence="15">Eukaryotic translation initiation factor 3 subunit p66</fullName>
    </submittedName>
</protein>
<comment type="similarity">
    <text evidence="2 9">Belongs to the GMC oxidoreductase family.</text>
</comment>
<dbReference type="Proteomes" id="UP000267027">
    <property type="component" value="Unassembled WGS sequence"/>
</dbReference>
<dbReference type="PROSITE" id="PS00624">
    <property type="entry name" value="GMC_OXRED_2"/>
    <property type="match status" value="1"/>
</dbReference>
<keyword evidence="3" id="KW-0963">Cytoplasm</keyword>
<dbReference type="PROSITE" id="PS00623">
    <property type="entry name" value="GMC_OXRED_1"/>
    <property type="match status" value="1"/>
</dbReference>
<dbReference type="EMBL" id="UYYA01003928">
    <property type="protein sequence ID" value="VDM57804.1"/>
    <property type="molecule type" value="Genomic_DNA"/>
</dbReference>
<comment type="cofactor">
    <cofactor evidence="1">
        <name>FAD</name>
        <dbReference type="ChEBI" id="CHEBI:57692"/>
    </cofactor>
</comment>
<evidence type="ECO:0000256" key="2">
    <source>
        <dbReference type="ARBA" id="ARBA00010790"/>
    </source>
</evidence>
<evidence type="ECO:0000256" key="5">
    <source>
        <dbReference type="ARBA" id="ARBA00022630"/>
    </source>
</evidence>
<evidence type="ECO:0000256" key="3">
    <source>
        <dbReference type="ARBA" id="ARBA00022490"/>
    </source>
</evidence>